<organism evidence="2 3">
    <name type="scientific">Ditylenchus destructor</name>
    <dbReference type="NCBI Taxonomy" id="166010"/>
    <lineage>
        <taxon>Eukaryota</taxon>
        <taxon>Metazoa</taxon>
        <taxon>Ecdysozoa</taxon>
        <taxon>Nematoda</taxon>
        <taxon>Chromadorea</taxon>
        <taxon>Rhabditida</taxon>
        <taxon>Tylenchina</taxon>
        <taxon>Tylenchomorpha</taxon>
        <taxon>Sphaerularioidea</taxon>
        <taxon>Anguinidae</taxon>
        <taxon>Anguininae</taxon>
        <taxon>Ditylenchus</taxon>
    </lineage>
</organism>
<evidence type="ECO:0000256" key="1">
    <source>
        <dbReference type="SAM" id="MobiDB-lite"/>
    </source>
</evidence>
<gene>
    <name evidence="2" type="ORF">DdX_08067</name>
</gene>
<accession>A0AAD4N866</accession>
<feature type="region of interest" description="Disordered" evidence="1">
    <location>
        <begin position="1"/>
        <end position="44"/>
    </location>
</feature>
<dbReference type="Proteomes" id="UP001201812">
    <property type="component" value="Unassembled WGS sequence"/>
</dbReference>
<evidence type="ECO:0000313" key="2">
    <source>
        <dbReference type="EMBL" id="KAI1715737.1"/>
    </source>
</evidence>
<evidence type="ECO:0000313" key="3">
    <source>
        <dbReference type="Proteomes" id="UP001201812"/>
    </source>
</evidence>
<dbReference type="AlphaFoldDB" id="A0AAD4N866"/>
<dbReference type="EMBL" id="JAKKPZ010000011">
    <property type="protein sequence ID" value="KAI1715737.1"/>
    <property type="molecule type" value="Genomic_DNA"/>
</dbReference>
<comment type="caution">
    <text evidence="2">The sequence shown here is derived from an EMBL/GenBank/DDBJ whole genome shotgun (WGS) entry which is preliminary data.</text>
</comment>
<protein>
    <submittedName>
        <fullName evidence="2">Rrp15p domain-containing protein</fullName>
    </submittedName>
</protein>
<dbReference type="Pfam" id="PF07890">
    <property type="entry name" value="Rrp15p"/>
    <property type="match status" value="1"/>
</dbReference>
<reference evidence="2" key="1">
    <citation type="submission" date="2022-01" db="EMBL/GenBank/DDBJ databases">
        <title>Genome Sequence Resource for Two Populations of Ditylenchus destructor, the Migratory Endoparasitic Phytonematode.</title>
        <authorList>
            <person name="Zhang H."/>
            <person name="Lin R."/>
            <person name="Xie B."/>
        </authorList>
    </citation>
    <scope>NUCLEOTIDE SEQUENCE</scope>
    <source>
        <strain evidence="2">BazhouSP</strain>
    </source>
</reference>
<name>A0AAD4N866_9BILA</name>
<dbReference type="InterPro" id="IPR012459">
    <property type="entry name" value="Rrp15"/>
</dbReference>
<dbReference type="GO" id="GO:0006364">
    <property type="term" value="P:rRNA processing"/>
    <property type="evidence" value="ECO:0007669"/>
    <property type="project" value="InterPro"/>
</dbReference>
<keyword evidence="3" id="KW-1185">Reference proteome</keyword>
<proteinExistence type="predicted"/>
<feature type="compositionally biased region" description="Basic and acidic residues" evidence="1">
    <location>
        <begin position="32"/>
        <end position="44"/>
    </location>
</feature>
<sequence>MQEDEKPVNVNNEDEIEMKTVEFRKEPKFKKPHETKTELTEKHKNKLHAEKLGYTKPNYGIDREKERKLLHLGTKGVVQLFNAVRDRQSFLEKKLIVMDKGSKTERRQTMEEIKSYDFQISSGEYSDDDEVKEEIDSSEDSD</sequence>
<feature type="compositionally biased region" description="Basic and acidic residues" evidence="1">
    <location>
        <begin position="17"/>
        <end position="26"/>
    </location>
</feature>